<protein>
    <submittedName>
        <fullName evidence="3">Uncharacterized protein</fullName>
    </submittedName>
</protein>
<keyword evidence="1" id="KW-1133">Transmembrane helix</keyword>
<name>A0A8B6ELR2_MYTGA</name>
<comment type="caution">
    <text evidence="3">The sequence shown here is derived from an EMBL/GenBank/DDBJ whole genome shotgun (WGS) entry which is preliminary data.</text>
</comment>
<proteinExistence type="predicted"/>
<dbReference type="EMBL" id="UYJE01005363">
    <property type="protein sequence ID" value="VDI36837.1"/>
    <property type="molecule type" value="Genomic_DNA"/>
</dbReference>
<feature type="signal peptide" evidence="2">
    <location>
        <begin position="1"/>
        <end position="20"/>
    </location>
</feature>
<dbReference type="AlphaFoldDB" id="A0A8B6ELR2"/>
<evidence type="ECO:0000256" key="2">
    <source>
        <dbReference type="SAM" id="SignalP"/>
    </source>
</evidence>
<keyword evidence="1" id="KW-0472">Membrane</keyword>
<reference evidence="3" key="1">
    <citation type="submission" date="2018-11" db="EMBL/GenBank/DDBJ databases">
        <authorList>
            <person name="Alioto T."/>
            <person name="Alioto T."/>
        </authorList>
    </citation>
    <scope>NUCLEOTIDE SEQUENCE</scope>
</reference>
<feature type="transmembrane region" description="Helical" evidence="1">
    <location>
        <begin position="276"/>
        <end position="294"/>
    </location>
</feature>
<sequence>MSSPLPIVILLMTALMHSLGDFQSPCNGEKVRENYRLTSVTTCPTGDERIMKAKSCNISSNVFHCLPDENGNLYMFCGKRKRHLSYRFFVVDNNNTLHLIKFGLTAFPGTESEIYSNLSQVVINAPDSMQRFPIFEKLQQELNLTATDSCRVNVKGYILPSQASCNFISTCALPRYVPCITIHIVNASNGYGSIIEREFPLSKTNRKKYAIIASVLCHNYLSTLRAKCLKLSATQNPVSSTTNTIMYSRDPIPAETTSQQSCPKNETQVCQECNTTGHSIIIGLLIIIIIVMGLEMKFRFIKNQCIKRTLKLSENKKGEYAHPTDTYDINRQSSVVPSTN</sequence>
<evidence type="ECO:0000313" key="4">
    <source>
        <dbReference type="Proteomes" id="UP000596742"/>
    </source>
</evidence>
<keyword evidence="1" id="KW-0812">Transmembrane</keyword>
<feature type="chain" id="PRO_5032876470" evidence="2">
    <location>
        <begin position="21"/>
        <end position="340"/>
    </location>
</feature>
<organism evidence="3 4">
    <name type="scientific">Mytilus galloprovincialis</name>
    <name type="common">Mediterranean mussel</name>
    <dbReference type="NCBI Taxonomy" id="29158"/>
    <lineage>
        <taxon>Eukaryota</taxon>
        <taxon>Metazoa</taxon>
        <taxon>Spiralia</taxon>
        <taxon>Lophotrochozoa</taxon>
        <taxon>Mollusca</taxon>
        <taxon>Bivalvia</taxon>
        <taxon>Autobranchia</taxon>
        <taxon>Pteriomorphia</taxon>
        <taxon>Mytilida</taxon>
        <taxon>Mytiloidea</taxon>
        <taxon>Mytilidae</taxon>
        <taxon>Mytilinae</taxon>
        <taxon>Mytilus</taxon>
    </lineage>
</organism>
<gene>
    <name evidence="3" type="ORF">MGAL_10B052481</name>
</gene>
<dbReference type="Proteomes" id="UP000596742">
    <property type="component" value="Unassembled WGS sequence"/>
</dbReference>
<keyword evidence="2" id="KW-0732">Signal</keyword>
<evidence type="ECO:0000313" key="3">
    <source>
        <dbReference type="EMBL" id="VDI36837.1"/>
    </source>
</evidence>
<evidence type="ECO:0000256" key="1">
    <source>
        <dbReference type="SAM" id="Phobius"/>
    </source>
</evidence>
<accession>A0A8B6ELR2</accession>
<dbReference type="OrthoDB" id="10364677at2759"/>
<keyword evidence="4" id="KW-1185">Reference proteome</keyword>